<protein>
    <submittedName>
        <fullName evidence="1">Uncharacterized protein</fullName>
    </submittedName>
</protein>
<keyword evidence="2" id="KW-1185">Reference proteome</keyword>
<evidence type="ECO:0000313" key="1">
    <source>
        <dbReference type="EMBL" id="MEE1674615.1"/>
    </source>
</evidence>
<dbReference type="EMBL" id="JAYDYW010000009">
    <property type="protein sequence ID" value="MEE1674615.1"/>
    <property type="molecule type" value="Genomic_DNA"/>
</dbReference>
<organism evidence="1 2">
    <name type="scientific">Agarivorans aestuarii</name>
    <dbReference type="NCBI Taxonomy" id="1563703"/>
    <lineage>
        <taxon>Bacteria</taxon>
        <taxon>Pseudomonadati</taxon>
        <taxon>Pseudomonadota</taxon>
        <taxon>Gammaproteobacteria</taxon>
        <taxon>Alteromonadales</taxon>
        <taxon>Alteromonadaceae</taxon>
        <taxon>Agarivorans</taxon>
    </lineage>
</organism>
<dbReference type="Proteomes" id="UP001310248">
    <property type="component" value="Unassembled WGS sequence"/>
</dbReference>
<proteinExistence type="predicted"/>
<accession>A0ABU7G5Q8</accession>
<name>A0ABU7G5Q8_9ALTE</name>
<gene>
    <name evidence="1" type="ORF">SNR37_004058</name>
</gene>
<dbReference type="RefSeq" id="WP_329775698.1">
    <property type="nucleotide sequence ID" value="NZ_JAYDYW010000009.1"/>
</dbReference>
<comment type="caution">
    <text evidence="1">The sequence shown here is derived from an EMBL/GenBank/DDBJ whole genome shotgun (WGS) entry which is preliminary data.</text>
</comment>
<reference evidence="2" key="1">
    <citation type="submission" date="2023-07" db="EMBL/GenBank/DDBJ databases">
        <title>Draft genome sequence of Agarivorans aestuarii strain ZMCS4, a CAZymes producing bacteria isolated from the marine brown algae Clodostephus spongiosus.</title>
        <authorList>
            <person name="Lorente B."/>
            <person name="Cabral C."/>
            <person name="Frias J."/>
            <person name="Faria J."/>
            <person name="Toubarro D."/>
        </authorList>
    </citation>
    <scope>NUCLEOTIDE SEQUENCE [LARGE SCALE GENOMIC DNA]</scope>
    <source>
        <strain evidence="2">ZMCS4</strain>
    </source>
</reference>
<reference evidence="1 2" key="2">
    <citation type="submission" date="2023-12" db="EMBL/GenBank/DDBJ databases">
        <authorList>
            <consortium name="Cladostephus spongiosus"/>
            <person name="Lorente B."/>
            <person name="Cabral C."/>
            <person name="Frias J."/>
            <person name="Faria J."/>
            <person name="Toubarro D."/>
        </authorList>
    </citation>
    <scope>NUCLEOTIDE SEQUENCE [LARGE SCALE GENOMIC DNA]</scope>
    <source>
        <strain evidence="1 2">ZMCS4</strain>
    </source>
</reference>
<feature type="non-terminal residue" evidence="1">
    <location>
        <position position="1"/>
    </location>
</feature>
<evidence type="ECO:0000313" key="2">
    <source>
        <dbReference type="Proteomes" id="UP001310248"/>
    </source>
</evidence>
<sequence>AFLLPADYHLTNKPLSSLILYSTSILNPQLRPAGLGSMALILAFKLPFKRFCLLFIFRYIEITKLSDFRLIVFSNATGNGSRSL</sequence>